<dbReference type="PROSITE" id="PS50234">
    <property type="entry name" value="VWFA"/>
    <property type="match status" value="1"/>
</dbReference>
<evidence type="ECO:0000259" key="6">
    <source>
        <dbReference type="PROSITE" id="PS50234"/>
    </source>
</evidence>
<evidence type="ECO:0000256" key="5">
    <source>
        <dbReference type="SAM" id="Phobius"/>
    </source>
</evidence>
<keyword evidence="9" id="KW-1185">Reference proteome</keyword>
<dbReference type="InterPro" id="IPR050768">
    <property type="entry name" value="UPF0353/GerABKA_families"/>
</dbReference>
<evidence type="ECO:0000256" key="1">
    <source>
        <dbReference type="ARBA" id="ARBA00022475"/>
    </source>
</evidence>
<dbReference type="EMBL" id="NMVI01000025">
    <property type="protein sequence ID" value="OYN85344.1"/>
    <property type="molecule type" value="Genomic_DNA"/>
</dbReference>
<dbReference type="AlphaFoldDB" id="A0A255E1C6"/>
<accession>A0A255E1C6</accession>
<feature type="transmembrane region" description="Helical" evidence="5">
    <location>
        <begin position="294"/>
        <end position="314"/>
    </location>
</feature>
<evidence type="ECO:0000313" key="9">
    <source>
        <dbReference type="Proteomes" id="UP000216300"/>
    </source>
</evidence>
<feature type="domain" description="VWFA" evidence="6">
    <location>
        <begin position="87"/>
        <end position="277"/>
    </location>
</feature>
<dbReference type="PANTHER" id="PTHR22550:SF5">
    <property type="entry name" value="LEUCINE ZIPPER PROTEIN 4"/>
    <property type="match status" value="1"/>
</dbReference>
<dbReference type="Pfam" id="PF07584">
    <property type="entry name" value="BatA"/>
    <property type="match status" value="1"/>
</dbReference>
<dbReference type="OrthoDB" id="8882959at2"/>
<gene>
    <name evidence="8" type="ORF">CGZ91_04820</name>
    <name evidence="7" type="ORF">CGZ92_11140</name>
</gene>
<keyword evidence="2 5" id="KW-0812">Transmembrane</keyword>
<evidence type="ECO:0000313" key="7">
    <source>
        <dbReference type="EMBL" id="OYN85344.1"/>
    </source>
</evidence>
<evidence type="ECO:0000256" key="4">
    <source>
        <dbReference type="ARBA" id="ARBA00023136"/>
    </source>
</evidence>
<evidence type="ECO:0000256" key="2">
    <source>
        <dbReference type="ARBA" id="ARBA00022692"/>
    </source>
</evidence>
<dbReference type="InterPro" id="IPR024163">
    <property type="entry name" value="Aerotolerance_reg_N"/>
</dbReference>
<keyword evidence="1" id="KW-1003">Cell membrane</keyword>
<dbReference type="Pfam" id="PF13519">
    <property type="entry name" value="VWA_2"/>
    <property type="match status" value="1"/>
</dbReference>
<name>A0A255E1C6_9ACTN</name>
<protein>
    <submittedName>
        <fullName evidence="7">Magnesium chelatase</fullName>
    </submittedName>
</protein>
<organism evidence="7 10">
    <name type="scientific">Parenemella sanctibonifatiensis</name>
    <dbReference type="NCBI Taxonomy" id="2016505"/>
    <lineage>
        <taxon>Bacteria</taxon>
        <taxon>Bacillati</taxon>
        <taxon>Actinomycetota</taxon>
        <taxon>Actinomycetes</taxon>
        <taxon>Propionibacteriales</taxon>
        <taxon>Propionibacteriaceae</taxon>
        <taxon>Parenemella</taxon>
    </lineage>
</organism>
<dbReference type="InterPro" id="IPR002035">
    <property type="entry name" value="VWF_A"/>
</dbReference>
<comment type="caution">
    <text evidence="7">The sequence shown here is derived from an EMBL/GenBank/DDBJ whole genome shotgun (WGS) entry which is preliminary data.</text>
</comment>
<keyword evidence="4 5" id="KW-0472">Membrane</keyword>
<accession>A0A255EMI7</accession>
<dbReference type="Proteomes" id="UP000216300">
    <property type="component" value="Unassembled WGS sequence"/>
</dbReference>
<evidence type="ECO:0000313" key="8">
    <source>
        <dbReference type="EMBL" id="OYN90825.1"/>
    </source>
</evidence>
<dbReference type="PANTHER" id="PTHR22550">
    <property type="entry name" value="SPORE GERMINATION PROTEIN"/>
    <property type="match status" value="1"/>
</dbReference>
<dbReference type="SMART" id="SM00327">
    <property type="entry name" value="VWA"/>
    <property type="match status" value="1"/>
</dbReference>
<feature type="transmembrane region" description="Helical" evidence="5">
    <location>
        <begin position="12"/>
        <end position="27"/>
    </location>
</feature>
<keyword evidence="3 5" id="KW-1133">Transmembrane helix</keyword>
<evidence type="ECO:0000313" key="10">
    <source>
        <dbReference type="Proteomes" id="UP000216533"/>
    </source>
</evidence>
<dbReference type="Gene3D" id="3.40.50.410">
    <property type="entry name" value="von Willebrand factor, type A domain"/>
    <property type="match status" value="1"/>
</dbReference>
<proteinExistence type="predicted"/>
<dbReference type="InterPro" id="IPR036465">
    <property type="entry name" value="vWFA_dom_sf"/>
</dbReference>
<dbReference type="RefSeq" id="WP_094451449.1">
    <property type="nucleotide sequence ID" value="NZ_NMVI01000025.1"/>
</dbReference>
<dbReference type="EMBL" id="NMVJ01000006">
    <property type="protein sequence ID" value="OYN90825.1"/>
    <property type="molecule type" value="Genomic_DNA"/>
</dbReference>
<sequence length="317" mass="34200">MIEFLNPERLWALLLVPVLALLYYLLWRRDKARSGGGQRDPLISMLPQEQTWKKHVAVLLALTSLTLLVTAWARPKEGVEVPRDRATIVVAIDVSRSMLAEDVDPNRLIAAQKAAKDFVSSMPPRFNVALVTFAAQAKLIVPPTTDHAVVNSAIDGLQLEPSTAIGEGVYASLDALKLVPPDPDDPNASAPARIVLLSDGSTNVGRSTDSAAERAKELEVQVYTIAYGTPGGYVISNGQRQPVPVDRYELSQLARNTDGKFYSAENATQLDEAYEDIARSVGYETVDQETTVNWAGWALGAAALAAAGAVALAARWP</sequence>
<reference evidence="9 10" key="1">
    <citation type="submission" date="2017-07" db="EMBL/GenBank/DDBJ databases">
        <title>Draft whole genome sequences of clinical Proprionibacteriaceae strains.</title>
        <authorList>
            <person name="Bernier A.-M."/>
            <person name="Bernard K."/>
            <person name="Domingo M.-C."/>
        </authorList>
    </citation>
    <scope>NUCLEOTIDE SEQUENCE [LARGE SCALE GENOMIC DNA]</scope>
    <source>
        <strain evidence="8 9">NML 150081</strain>
        <strain evidence="7 10">NML 160184</strain>
    </source>
</reference>
<dbReference type="Proteomes" id="UP000216533">
    <property type="component" value="Unassembled WGS sequence"/>
</dbReference>
<evidence type="ECO:0000256" key="3">
    <source>
        <dbReference type="ARBA" id="ARBA00022989"/>
    </source>
</evidence>
<dbReference type="SUPFAM" id="SSF53300">
    <property type="entry name" value="vWA-like"/>
    <property type="match status" value="1"/>
</dbReference>